<dbReference type="AlphaFoldDB" id="J4WTN5"/>
<proteinExistence type="predicted"/>
<evidence type="ECO:0000313" key="2">
    <source>
        <dbReference type="Proteomes" id="UP000010305"/>
    </source>
</evidence>
<dbReference type="EMBL" id="JH611156">
    <property type="protein sequence ID" value="EJP72070.1"/>
    <property type="molecule type" value="Genomic_DNA"/>
</dbReference>
<evidence type="ECO:0000313" key="1">
    <source>
        <dbReference type="EMBL" id="EJP72070.1"/>
    </source>
</evidence>
<dbReference type="HOGENOM" id="CLU_694256_0_0_6"/>
<reference evidence="1 2" key="1">
    <citation type="journal article" date="2012" name="ISME J.">
        <title>Genomic insights to SAR86, an abundant and uncultivated marine bacterial lineage.</title>
        <authorList>
            <person name="Dupont C.L."/>
            <person name="Rusch D.B."/>
            <person name="Yooseph S."/>
            <person name="Lombardo M.J."/>
            <person name="Richter R.A."/>
            <person name="Valas R."/>
            <person name="Novotny M."/>
            <person name="Yee-Greenbaum J."/>
            <person name="Selengut J.D."/>
            <person name="Haft D.H."/>
            <person name="Halpern A.L."/>
            <person name="Lasken R.S."/>
            <person name="Nealson K."/>
            <person name="Friedman R."/>
            <person name="Venter J.C."/>
        </authorList>
    </citation>
    <scope>NUCLEOTIDE SEQUENCE [LARGE SCALE GENOMIC DNA]</scope>
</reference>
<sequence length="397" mass="44562">MISCNKNISNDSDQYLYVWMHDIGFEDPNFLAVIDADDESRTYGKLLNTIPATKTVGMAHHTPLFLPSSGMIFANDFHNSHTYVYESSNPVKPKIINDFNKIEPYSFPHSYSELPNGNILTTFQTKKGLETVGGIVELDYKGEYLRASDAQPLDETIFMRPYGIVLVPEHNRIVTTNYDMHETDNGYHIQIWNMESLELLSTVKLPNVNGMINDQNPFEGRLLTDGTTVMFQTFSCGLFVLDGVETLNPNITKVFKFADKPFCSVPVRLENYWIQTVASDSGGFNGLVVLDISDPYNPVETYRLNTGEDIGPHWLSPNVTGNKIVMTGFFKELEKKVLMLNFDSKSGELSIDDKFGIGNQSGAGFMIDREEWPHGGKGPAMAHGAIFWPSAPPDWKN</sequence>
<dbReference type="STRING" id="1123866.NT01SARS_0557"/>
<accession>J4WTN5</accession>
<dbReference type="Proteomes" id="UP000010305">
    <property type="component" value="Unassembled WGS sequence"/>
</dbReference>
<protein>
    <submittedName>
        <fullName evidence="1">Uncharacterized protein</fullName>
    </submittedName>
</protein>
<name>J4WTN5_9GAMM</name>
<gene>
    <name evidence="1" type="ORF">NT01SARS_0557</name>
</gene>
<organism evidence="1 2">
    <name type="scientific">SAR86 cluster bacterium SAR86A</name>
    <dbReference type="NCBI Taxonomy" id="1123866"/>
    <lineage>
        <taxon>Bacteria</taxon>
        <taxon>Pseudomonadati</taxon>
        <taxon>Pseudomonadota</taxon>
        <taxon>Gammaproteobacteria</taxon>
        <taxon>SAR86 cluster</taxon>
    </lineage>
</organism>
<dbReference type="SUPFAM" id="SSF75011">
    <property type="entry name" value="3-carboxy-cis,cis-mucoante lactonizing enzyme"/>
    <property type="match status" value="1"/>
</dbReference>